<reference evidence="1 2" key="1">
    <citation type="submission" date="2022-11" db="EMBL/GenBank/DDBJ databases">
        <title>Study of microbial diversity in lake waters.</title>
        <authorList>
            <person name="Zhang J."/>
        </authorList>
    </citation>
    <scope>NUCLEOTIDE SEQUENCE [LARGE SCALE GENOMIC DNA]</scope>
    <source>
        <strain evidence="1 2">DT12</strain>
    </source>
</reference>
<evidence type="ECO:0000313" key="2">
    <source>
        <dbReference type="Proteomes" id="UP001208017"/>
    </source>
</evidence>
<dbReference type="EMBL" id="JAPMLT010000003">
    <property type="protein sequence ID" value="MCX7569890.1"/>
    <property type="molecule type" value="Genomic_DNA"/>
</dbReference>
<accession>A0ABT3X2U7</accession>
<sequence length="81" mass="9798">MANNDGKKLNVYTIDSWNQMNIHQHGRRYVVSEINSFEGEFTHDFASQYEMIRWAEHRFSDKNTEFTPEQREEILAKFRRA</sequence>
<organism evidence="1 2">
    <name type="scientific">Tumebacillus lacus</name>
    <dbReference type="NCBI Taxonomy" id="2995335"/>
    <lineage>
        <taxon>Bacteria</taxon>
        <taxon>Bacillati</taxon>
        <taxon>Bacillota</taxon>
        <taxon>Bacilli</taxon>
        <taxon>Bacillales</taxon>
        <taxon>Alicyclobacillaceae</taxon>
        <taxon>Tumebacillus</taxon>
    </lineage>
</organism>
<dbReference type="RefSeq" id="WP_267151140.1">
    <property type="nucleotide sequence ID" value="NZ_JAPMLT010000003.1"/>
</dbReference>
<protein>
    <submittedName>
        <fullName evidence="1">Uncharacterized protein</fullName>
    </submittedName>
</protein>
<proteinExistence type="predicted"/>
<dbReference type="Proteomes" id="UP001208017">
    <property type="component" value="Unassembled WGS sequence"/>
</dbReference>
<gene>
    <name evidence="1" type="ORF">OS242_07925</name>
</gene>
<keyword evidence="2" id="KW-1185">Reference proteome</keyword>
<comment type="caution">
    <text evidence="1">The sequence shown here is derived from an EMBL/GenBank/DDBJ whole genome shotgun (WGS) entry which is preliminary data.</text>
</comment>
<evidence type="ECO:0000313" key="1">
    <source>
        <dbReference type="EMBL" id="MCX7569890.1"/>
    </source>
</evidence>
<name>A0ABT3X2U7_9BACL</name>